<comment type="caution">
    <text evidence="1">The sequence shown here is derived from an EMBL/GenBank/DDBJ whole genome shotgun (WGS) entry which is preliminary data.</text>
</comment>
<dbReference type="PANTHER" id="PTHR13271">
    <property type="entry name" value="UNCHARACTERIZED PUTATIVE METHYLTRANSFERASE"/>
    <property type="match status" value="1"/>
</dbReference>
<dbReference type="GO" id="GO:0016279">
    <property type="term" value="F:protein-lysine N-methyltransferase activity"/>
    <property type="evidence" value="ECO:0007669"/>
    <property type="project" value="TreeGrafter"/>
</dbReference>
<dbReference type="CDD" id="cd10527">
    <property type="entry name" value="SET_LSMT"/>
    <property type="match status" value="1"/>
</dbReference>
<evidence type="ECO:0000313" key="1">
    <source>
        <dbReference type="EMBL" id="CCU77210.1"/>
    </source>
</evidence>
<proteinExistence type="predicted"/>
<dbReference type="STRING" id="546991.N1J9K3"/>
<dbReference type="OrthoDB" id="441812at2759"/>
<dbReference type="EMBL" id="CAUH01003451">
    <property type="protein sequence ID" value="CCU77210.1"/>
    <property type="molecule type" value="Genomic_DNA"/>
</dbReference>
<accession>N1J9K3</accession>
<dbReference type="InParanoid" id="N1J9K3"/>
<dbReference type="InterPro" id="IPR046341">
    <property type="entry name" value="SET_dom_sf"/>
</dbReference>
<dbReference type="InterPro" id="IPR050600">
    <property type="entry name" value="SETD3_SETD6_MTase"/>
</dbReference>
<gene>
    <name evidence="1" type="ORF">BGHDH14_bgh01357</name>
</gene>
<dbReference type="HOGENOM" id="CLU_044629_0_0_1"/>
<name>N1J9K3_BLUG1</name>
<evidence type="ECO:0000313" key="2">
    <source>
        <dbReference type="Proteomes" id="UP000015441"/>
    </source>
</evidence>
<dbReference type="PANTHER" id="PTHR13271:SF76">
    <property type="entry name" value="SET DOMAIN-CONTAINING PROTEIN 8"/>
    <property type="match status" value="1"/>
</dbReference>
<sequence>MQPGVLPTTSFPEWAQHYGVEMSTLKLAWCPSVDGFGLVTQSAVRSSQSSSSPVLLTVPPDLILSASTIDAIAEVDEQLRELLDVMQAMTAREKIMLFLLLHITRPAPSDRAGLSAAWAEYAAMLPRDVPVPTMWPAAEQCQLAGTSLAEPLKAKLTALTAEFARLTTQARRMPWWHHDDYSFRDWLCLDAWYRSRCLDLPVSGPSLVPGLDLVNHATPAVAYFEQLNSTTPTRLHLRPGVTLAAGAEISIDYGATKGSAEMLHSYGFVDPLAPEPSLVLPIAPPPDDPLALVKCAAYRGPPGLRLFREAGCARWESPWLAFICLNEEDGLKLRRTATGSHLEVYWKGHDVSAATANFTTHTAQDPQQPVFALRVLAMVQTTLAKALQDLEFTDPSWTPTASRPQQLRQLEHSLVADLSDTVEEEIACLLATECVQQYLANASCLDTELTDIS</sequence>
<organism evidence="1 2">
    <name type="scientific">Blumeria graminis f. sp. hordei (strain DH14)</name>
    <name type="common">Barley powdery mildew</name>
    <name type="synonym">Oidium monilioides f. sp. hordei</name>
    <dbReference type="NCBI Taxonomy" id="546991"/>
    <lineage>
        <taxon>Eukaryota</taxon>
        <taxon>Fungi</taxon>
        <taxon>Dikarya</taxon>
        <taxon>Ascomycota</taxon>
        <taxon>Pezizomycotina</taxon>
        <taxon>Leotiomycetes</taxon>
        <taxon>Erysiphales</taxon>
        <taxon>Erysiphaceae</taxon>
        <taxon>Blumeria</taxon>
        <taxon>Blumeria hordei</taxon>
    </lineage>
</organism>
<dbReference type="AlphaFoldDB" id="N1J9K3"/>
<protein>
    <submittedName>
        <fullName evidence="1">SET domain-containing protein</fullName>
    </submittedName>
</protein>
<dbReference type="Gene3D" id="3.90.1410.10">
    <property type="entry name" value="set domain protein methyltransferase, domain 1"/>
    <property type="match status" value="1"/>
</dbReference>
<keyword evidence="2" id="KW-1185">Reference proteome</keyword>
<dbReference type="Proteomes" id="UP000015441">
    <property type="component" value="Unassembled WGS sequence"/>
</dbReference>
<dbReference type="GO" id="GO:0005634">
    <property type="term" value="C:nucleus"/>
    <property type="evidence" value="ECO:0007669"/>
    <property type="project" value="TreeGrafter"/>
</dbReference>
<dbReference type="eggNOG" id="KOG1337">
    <property type="taxonomic scope" value="Eukaryota"/>
</dbReference>
<dbReference type="SUPFAM" id="SSF82199">
    <property type="entry name" value="SET domain"/>
    <property type="match status" value="1"/>
</dbReference>
<reference evidence="1 2" key="1">
    <citation type="journal article" date="2010" name="Science">
        <title>Genome expansion and gene loss in powdery mildew fungi reveal tradeoffs in extreme parasitism.</title>
        <authorList>
            <person name="Spanu P.D."/>
            <person name="Abbott J.C."/>
            <person name="Amselem J."/>
            <person name="Burgis T.A."/>
            <person name="Soanes D.M."/>
            <person name="Stueber K."/>
            <person name="Ver Loren van Themaat E."/>
            <person name="Brown J.K.M."/>
            <person name="Butcher S.A."/>
            <person name="Gurr S.J."/>
            <person name="Lebrun M.-H."/>
            <person name="Ridout C.J."/>
            <person name="Schulze-Lefert P."/>
            <person name="Talbot N.J."/>
            <person name="Ahmadinejad N."/>
            <person name="Ametz C."/>
            <person name="Barton G.R."/>
            <person name="Benjdia M."/>
            <person name="Bidzinski P."/>
            <person name="Bindschedler L.V."/>
            <person name="Both M."/>
            <person name="Brewer M.T."/>
            <person name="Cadle-Davidson L."/>
            <person name="Cadle-Davidson M.M."/>
            <person name="Collemare J."/>
            <person name="Cramer R."/>
            <person name="Frenkel O."/>
            <person name="Godfrey D."/>
            <person name="Harriman J."/>
            <person name="Hoede C."/>
            <person name="King B.C."/>
            <person name="Klages S."/>
            <person name="Kleemann J."/>
            <person name="Knoll D."/>
            <person name="Koti P.S."/>
            <person name="Kreplak J."/>
            <person name="Lopez-Ruiz F.J."/>
            <person name="Lu X."/>
            <person name="Maekawa T."/>
            <person name="Mahanil S."/>
            <person name="Micali C."/>
            <person name="Milgroom M.G."/>
            <person name="Montana G."/>
            <person name="Noir S."/>
            <person name="O'Connell R.J."/>
            <person name="Oberhaensli S."/>
            <person name="Parlange F."/>
            <person name="Pedersen C."/>
            <person name="Quesneville H."/>
            <person name="Reinhardt R."/>
            <person name="Rott M."/>
            <person name="Sacristan S."/>
            <person name="Schmidt S.M."/>
            <person name="Schoen M."/>
            <person name="Skamnioti P."/>
            <person name="Sommer H."/>
            <person name="Stephens A."/>
            <person name="Takahara H."/>
            <person name="Thordal-Christensen H."/>
            <person name="Vigouroux M."/>
            <person name="Wessling R."/>
            <person name="Wicker T."/>
            <person name="Panstruga R."/>
        </authorList>
    </citation>
    <scope>NUCLEOTIDE SEQUENCE [LARGE SCALE GENOMIC DNA]</scope>
    <source>
        <strain evidence="1">DH14</strain>
    </source>
</reference>